<gene>
    <name evidence="1" type="ORF">GALMADRAFT_137563</name>
</gene>
<proteinExistence type="predicted"/>
<accession>A0A067T841</accession>
<organism evidence="1 2">
    <name type="scientific">Galerina marginata (strain CBS 339.88)</name>
    <dbReference type="NCBI Taxonomy" id="685588"/>
    <lineage>
        <taxon>Eukaryota</taxon>
        <taxon>Fungi</taxon>
        <taxon>Dikarya</taxon>
        <taxon>Basidiomycota</taxon>
        <taxon>Agaricomycotina</taxon>
        <taxon>Agaricomycetes</taxon>
        <taxon>Agaricomycetidae</taxon>
        <taxon>Agaricales</taxon>
        <taxon>Agaricineae</taxon>
        <taxon>Strophariaceae</taxon>
        <taxon>Galerina</taxon>
    </lineage>
</organism>
<reference evidence="2" key="1">
    <citation type="journal article" date="2014" name="Proc. Natl. Acad. Sci. U.S.A.">
        <title>Extensive sampling of basidiomycete genomes demonstrates inadequacy of the white-rot/brown-rot paradigm for wood decay fungi.</title>
        <authorList>
            <person name="Riley R."/>
            <person name="Salamov A.A."/>
            <person name="Brown D.W."/>
            <person name="Nagy L.G."/>
            <person name="Floudas D."/>
            <person name="Held B.W."/>
            <person name="Levasseur A."/>
            <person name="Lombard V."/>
            <person name="Morin E."/>
            <person name="Otillar R."/>
            <person name="Lindquist E.A."/>
            <person name="Sun H."/>
            <person name="LaButti K.M."/>
            <person name="Schmutz J."/>
            <person name="Jabbour D."/>
            <person name="Luo H."/>
            <person name="Baker S.E."/>
            <person name="Pisabarro A.G."/>
            <person name="Walton J.D."/>
            <person name="Blanchette R.A."/>
            <person name="Henrissat B."/>
            <person name="Martin F."/>
            <person name="Cullen D."/>
            <person name="Hibbett D.S."/>
            <person name="Grigoriev I.V."/>
        </authorList>
    </citation>
    <scope>NUCLEOTIDE SEQUENCE [LARGE SCALE GENOMIC DNA]</scope>
    <source>
        <strain evidence="2">CBS 339.88</strain>
    </source>
</reference>
<evidence type="ECO:0000313" key="2">
    <source>
        <dbReference type="Proteomes" id="UP000027222"/>
    </source>
</evidence>
<dbReference type="AlphaFoldDB" id="A0A067T841"/>
<sequence>MAAEECQFRVEVLKVNLLLDRVERCASVSATLAPRSAADNLIPSFCYIQPLQCQTETAALRLLMITVPSVLIMSNLLRRKCVEVYLSNPLISSSTAFTTTSLLPSSFSAVMSMLPNENTFFSGLAKFKGGNQRTSHTSIIFKATSIDSCNNGTGITTALPLRWPRHIIQALVRVRERTINRFGLAAIMPPLIRDVADTQVTLEVGAGRLVDVMRTCVLVYLPALLSGLKLCAYIWAAEAEKVSLICSRRSCCLMISWLLRLYTVIDLAICLISMYSHELELKILFFQIYHPNLAPAAPPSTGHDPQNELHADDMKIAQTRWV</sequence>
<keyword evidence="2" id="KW-1185">Reference proteome</keyword>
<protein>
    <submittedName>
        <fullName evidence="1">Uncharacterized protein</fullName>
    </submittedName>
</protein>
<dbReference type="HOGENOM" id="CLU_863423_0_0_1"/>
<name>A0A067T841_GALM3</name>
<dbReference type="Proteomes" id="UP000027222">
    <property type="component" value="Unassembled WGS sequence"/>
</dbReference>
<evidence type="ECO:0000313" key="1">
    <source>
        <dbReference type="EMBL" id="KDR78502.1"/>
    </source>
</evidence>
<dbReference type="EMBL" id="KL142374">
    <property type="protein sequence ID" value="KDR78502.1"/>
    <property type="molecule type" value="Genomic_DNA"/>
</dbReference>